<dbReference type="Gene3D" id="1.25.40.10">
    <property type="entry name" value="Tetratricopeptide repeat domain"/>
    <property type="match status" value="1"/>
</dbReference>
<dbReference type="PROSITE" id="PS01124">
    <property type="entry name" value="HTH_ARAC_FAMILY_2"/>
    <property type="match status" value="1"/>
</dbReference>
<dbReference type="SMART" id="SM00342">
    <property type="entry name" value="HTH_ARAC"/>
    <property type="match status" value="1"/>
</dbReference>
<evidence type="ECO:0000256" key="3">
    <source>
        <dbReference type="ARBA" id="ARBA00023163"/>
    </source>
</evidence>
<accession>A0A9D9I345</accession>
<organism evidence="6 7">
    <name type="scientific">Candidatus Merdivivens pullistercoris</name>
    <dbReference type="NCBI Taxonomy" id="2840873"/>
    <lineage>
        <taxon>Bacteria</taxon>
        <taxon>Pseudomonadati</taxon>
        <taxon>Bacteroidota</taxon>
        <taxon>Bacteroidia</taxon>
        <taxon>Bacteroidales</taxon>
        <taxon>Muribaculaceae</taxon>
        <taxon>Muribaculaceae incertae sedis</taxon>
        <taxon>Candidatus Merdivivens</taxon>
    </lineage>
</organism>
<dbReference type="Pfam" id="PF12833">
    <property type="entry name" value="HTH_18"/>
    <property type="match status" value="1"/>
</dbReference>
<reference evidence="6" key="1">
    <citation type="submission" date="2020-10" db="EMBL/GenBank/DDBJ databases">
        <authorList>
            <person name="Gilroy R."/>
        </authorList>
    </citation>
    <scope>NUCLEOTIDE SEQUENCE</scope>
    <source>
        <strain evidence="6">10037</strain>
    </source>
</reference>
<evidence type="ECO:0000256" key="2">
    <source>
        <dbReference type="ARBA" id="ARBA00023125"/>
    </source>
</evidence>
<dbReference type="GO" id="GO:0003700">
    <property type="term" value="F:DNA-binding transcription factor activity"/>
    <property type="evidence" value="ECO:0007669"/>
    <property type="project" value="InterPro"/>
</dbReference>
<dbReference type="PANTHER" id="PTHR43280">
    <property type="entry name" value="ARAC-FAMILY TRANSCRIPTIONAL REGULATOR"/>
    <property type="match status" value="1"/>
</dbReference>
<evidence type="ECO:0000313" key="7">
    <source>
        <dbReference type="Proteomes" id="UP000823597"/>
    </source>
</evidence>
<gene>
    <name evidence="6" type="ORF">IAB93_03235</name>
</gene>
<dbReference type="Proteomes" id="UP000823597">
    <property type="component" value="Unassembled WGS sequence"/>
</dbReference>
<dbReference type="InterPro" id="IPR009057">
    <property type="entry name" value="Homeodomain-like_sf"/>
</dbReference>
<keyword evidence="3" id="KW-0804">Transcription</keyword>
<dbReference type="SUPFAM" id="SSF46689">
    <property type="entry name" value="Homeodomain-like"/>
    <property type="match status" value="1"/>
</dbReference>
<dbReference type="InterPro" id="IPR011990">
    <property type="entry name" value="TPR-like_helical_dom_sf"/>
</dbReference>
<keyword evidence="2" id="KW-0238">DNA-binding</keyword>
<evidence type="ECO:0000259" key="5">
    <source>
        <dbReference type="PROSITE" id="PS01124"/>
    </source>
</evidence>
<evidence type="ECO:0000256" key="1">
    <source>
        <dbReference type="ARBA" id="ARBA00023015"/>
    </source>
</evidence>
<feature type="domain" description="HTH araC/xylS-type" evidence="5">
    <location>
        <begin position="425"/>
        <end position="525"/>
    </location>
</feature>
<evidence type="ECO:0000256" key="4">
    <source>
        <dbReference type="SAM" id="Phobius"/>
    </source>
</evidence>
<dbReference type="Gene3D" id="1.10.10.60">
    <property type="entry name" value="Homeodomain-like"/>
    <property type="match status" value="2"/>
</dbReference>
<keyword evidence="1" id="KW-0805">Transcription regulation</keyword>
<feature type="transmembrane region" description="Helical" evidence="4">
    <location>
        <begin position="361"/>
        <end position="381"/>
    </location>
</feature>
<proteinExistence type="predicted"/>
<keyword evidence="4" id="KW-0812">Transmembrane</keyword>
<reference evidence="6" key="2">
    <citation type="journal article" date="2021" name="PeerJ">
        <title>Extensive microbial diversity within the chicken gut microbiome revealed by metagenomics and culture.</title>
        <authorList>
            <person name="Gilroy R."/>
            <person name="Ravi A."/>
            <person name="Getino M."/>
            <person name="Pursley I."/>
            <person name="Horton D.L."/>
            <person name="Alikhan N.F."/>
            <person name="Baker D."/>
            <person name="Gharbi K."/>
            <person name="Hall N."/>
            <person name="Watson M."/>
            <person name="Adriaenssens E.M."/>
            <person name="Foster-Nyarko E."/>
            <person name="Jarju S."/>
            <person name="Secka A."/>
            <person name="Antonio M."/>
            <person name="Oren A."/>
            <person name="Chaudhuri R.R."/>
            <person name="La Ragione R."/>
            <person name="Hildebrand F."/>
            <person name="Pallen M.J."/>
        </authorList>
    </citation>
    <scope>NUCLEOTIDE SEQUENCE</scope>
    <source>
        <strain evidence="6">10037</strain>
    </source>
</reference>
<dbReference type="AlphaFoldDB" id="A0A9D9I345"/>
<evidence type="ECO:0000313" key="6">
    <source>
        <dbReference type="EMBL" id="MBO8464993.1"/>
    </source>
</evidence>
<dbReference type="EMBL" id="JADIME010000034">
    <property type="protein sequence ID" value="MBO8464993.1"/>
    <property type="molecule type" value="Genomic_DNA"/>
</dbReference>
<keyword evidence="4" id="KW-1133">Transmembrane helix</keyword>
<name>A0A9D9I345_9BACT</name>
<comment type="caution">
    <text evidence="6">The sequence shown here is derived from an EMBL/GenBank/DDBJ whole genome shotgun (WGS) entry which is preliminary data.</text>
</comment>
<protein>
    <submittedName>
        <fullName evidence="6">Helix-turn-helix domain-containing protein</fullName>
    </submittedName>
</protein>
<dbReference type="PROSITE" id="PS00041">
    <property type="entry name" value="HTH_ARAC_FAMILY_1"/>
    <property type="match status" value="1"/>
</dbReference>
<sequence>MKARTDTVPVLGLALFLAFLYLTPSYAVTDGERERFHRALSASDTVGVMYEGIPIIHSFLDARQADSAGYYLNLVLPYEKGISDDRVVASINVIKGTLAVTTELDYSKAIDCFLIALDHIDENRTDDVIAVNANIVNLFFILSDKGGSEYAIKAYSLARNSESSQYSRCIASAAMAEMSYLSGNSDSAFHYASESDSIARCISYPLMLPVTNLIKADILHDKGRSSEAKAYYTYALEHSDREDPGIIALIYFHYGKYLEDMDMRQEAIDLYLKGLEISCRHGNLEFRDRLFSRLSDLYYHLGDKEKSLEYYRQYHEWTDSVALFQKEQAFDDFMVSLRKVEHEKQIYAKELELSEANRKTMTITFVLVIVVILSSFLFIIYRRNRKMYRALVLQYRNYSQRMDTKDEVSEAKEEQSSAHDLYLKLEHLMKVDKIFTQKDLSLDKLAEAAGSNRSYVSKAINNVSGMSFCDYVNMHRIREAARIISSGDDVTFKALADRLGYNSESIFYKAFSKEIGCTPGQYRKESRRLDRNNTENR</sequence>
<dbReference type="InterPro" id="IPR018062">
    <property type="entry name" value="HTH_AraC-typ_CS"/>
</dbReference>
<dbReference type="InterPro" id="IPR019734">
    <property type="entry name" value="TPR_rpt"/>
</dbReference>
<dbReference type="GO" id="GO:0043565">
    <property type="term" value="F:sequence-specific DNA binding"/>
    <property type="evidence" value="ECO:0007669"/>
    <property type="project" value="InterPro"/>
</dbReference>
<dbReference type="InterPro" id="IPR018060">
    <property type="entry name" value="HTH_AraC"/>
</dbReference>
<dbReference type="Pfam" id="PF13181">
    <property type="entry name" value="TPR_8"/>
    <property type="match status" value="1"/>
</dbReference>
<dbReference type="PANTHER" id="PTHR43280:SF29">
    <property type="entry name" value="ARAC-FAMILY TRANSCRIPTIONAL REGULATOR"/>
    <property type="match status" value="1"/>
</dbReference>
<dbReference type="SUPFAM" id="SSF48452">
    <property type="entry name" value="TPR-like"/>
    <property type="match status" value="1"/>
</dbReference>
<keyword evidence="4" id="KW-0472">Membrane</keyword>